<evidence type="ECO:0000256" key="6">
    <source>
        <dbReference type="ARBA" id="ARBA00022982"/>
    </source>
</evidence>
<evidence type="ECO:0000256" key="5">
    <source>
        <dbReference type="ARBA" id="ARBA00022729"/>
    </source>
</evidence>
<evidence type="ECO:0000256" key="4">
    <source>
        <dbReference type="ARBA" id="ARBA00022723"/>
    </source>
</evidence>
<keyword evidence="2 10" id="KW-0813">Transport</keyword>
<dbReference type="Proteomes" id="UP000236161">
    <property type="component" value="Unassembled WGS sequence"/>
</dbReference>
<keyword evidence="8 10" id="KW-0472">Membrane</keyword>
<dbReference type="OrthoDB" id="2419613at2759"/>
<dbReference type="STRING" id="1088818.A0A2I0ADI7"/>
<evidence type="ECO:0000256" key="7">
    <source>
        <dbReference type="ARBA" id="ARBA00022989"/>
    </source>
</evidence>
<keyword evidence="7 12" id="KW-1133">Transmembrane helix</keyword>
<evidence type="ECO:0000256" key="3">
    <source>
        <dbReference type="ARBA" id="ARBA00022692"/>
    </source>
</evidence>
<dbReference type="PIRSF" id="PIRSF037471">
    <property type="entry name" value="UCP037471"/>
    <property type="match status" value="1"/>
</dbReference>
<dbReference type="PANTHER" id="PTHR23130">
    <property type="entry name" value="CYTOCHROME B561 AND DOMON DOMAIN-CONTAINING PROTEIN"/>
    <property type="match status" value="1"/>
</dbReference>
<feature type="domain" description="DOMON" evidence="14">
    <location>
        <begin position="47"/>
        <end position="160"/>
    </location>
</feature>
<dbReference type="CDD" id="cd08760">
    <property type="entry name" value="Cyt_b561_FRRS1_like"/>
    <property type="match status" value="1"/>
</dbReference>
<evidence type="ECO:0000259" key="15">
    <source>
        <dbReference type="PROSITE" id="PS50939"/>
    </source>
</evidence>
<dbReference type="InterPro" id="IPR006593">
    <property type="entry name" value="Cyt_b561/ferric_Rdtase_TM"/>
</dbReference>
<feature type="transmembrane region" description="Helical" evidence="12">
    <location>
        <begin position="206"/>
        <end position="224"/>
    </location>
</feature>
<dbReference type="GO" id="GO:0016020">
    <property type="term" value="C:membrane"/>
    <property type="evidence" value="ECO:0007669"/>
    <property type="project" value="UniProtKB-SubCell"/>
</dbReference>
<evidence type="ECO:0000313" key="17">
    <source>
        <dbReference type="Proteomes" id="UP000236161"/>
    </source>
</evidence>
<dbReference type="InterPro" id="IPR005018">
    <property type="entry name" value="DOMON_domain"/>
</dbReference>
<dbReference type="AlphaFoldDB" id="A0A2I0ADI7"/>
<dbReference type="PANTHER" id="PTHR23130:SF167">
    <property type="entry name" value="CYTOCHROME B561 AND DOMON DOMAIN-CONTAINING PROTEIN"/>
    <property type="match status" value="1"/>
</dbReference>
<dbReference type="Gene3D" id="1.20.120.1770">
    <property type="match status" value="1"/>
</dbReference>
<feature type="domain" description="Cytochrome b561" evidence="15">
    <location>
        <begin position="167"/>
        <end position="365"/>
    </location>
</feature>
<keyword evidence="6 10" id="KW-0249">Electron transport</keyword>
<feature type="transmembrane region" description="Helical" evidence="12">
    <location>
        <begin position="306"/>
        <end position="329"/>
    </location>
</feature>
<reference evidence="16 17" key="1">
    <citation type="journal article" date="2017" name="Nature">
        <title>The Apostasia genome and the evolution of orchids.</title>
        <authorList>
            <person name="Zhang G.Q."/>
            <person name="Liu K.W."/>
            <person name="Li Z."/>
            <person name="Lohaus R."/>
            <person name="Hsiao Y.Y."/>
            <person name="Niu S.C."/>
            <person name="Wang J.Y."/>
            <person name="Lin Y.C."/>
            <person name="Xu Q."/>
            <person name="Chen L.J."/>
            <person name="Yoshida K."/>
            <person name="Fujiwara S."/>
            <person name="Wang Z.W."/>
            <person name="Zhang Y.Q."/>
            <person name="Mitsuda N."/>
            <person name="Wang M."/>
            <person name="Liu G.H."/>
            <person name="Pecoraro L."/>
            <person name="Huang H.X."/>
            <person name="Xiao X.J."/>
            <person name="Lin M."/>
            <person name="Wu X.Y."/>
            <person name="Wu W.L."/>
            <person name="Chen Y.Y."/>
            <person name="Chang S.B."/>
            <person name="Sakamoto S."/>
            <person name="Ohme-Takagi M."/>
            <person name="Yagi M."/>
            <person name="Zeng S.J."/>
            <person name="Shen C.Y."/>
            <person name="Yeh C.M."/>
            <person name="Luo Y.B."/>
            <person name="Tsai W.C."/>
            <person name="Van de Peer Y."/>
            <person name="Liu Z.J."/>
        </authorList>
    </citation>
    <scope>NUCLEOTIDE SEQUENCE [LARGE SCALE GENOMIC DNA]</scope>
    <source>
        <strain evidence="17">cv. Shenzhen</strain>
        <tissue evidence="16">Stem</tissue>
    </source>
</reference>
<proteinExistence type="predicted"/>
<feature type="binding site" description="axial binding residue" evidence="11">
    <location>
        <position position="205"/>
    </location>
    <ligand>
        <name>heme b</name>
        <dbReference type="ChEBI" id="CHEBI:60344"/>
        <label>1</label>
    </ligand>
    <ligandPart>
        <name>Fe</name>
        <dbReference type="ChEBI" id="CHEBI:18248"/>
    </ligandPart>
</feature>
<evidence type="ECO:0000256" key="8">
    <source>
        <dbReference type="ARBA" id="ARBA00023136"/>
    </source>
</evidence>
<name>A0A2I0ADI7_9ASPA</name>
<keyword evidence="17" id="KW-1185">Reference proteome</keyword>
<dbReference type="PROSITE" id="PS50836">
    <property type="entry name" value="DOMON"/>
    <property type="match status" value="1"/>
</dbReference>
<feature type="signal peptide" evidence="13">
    <location>
        <begin position="1"/>
        <end position="23"/>
    </location>
</feature>
<evidence type="ECO:0000256" key="11">
    <source>
        <dbReference type="PIRSR" id="PIRSR037471-1"/>
    </source>
</evidence>
<evidence type="ECO:0000256" key="9">
    <source>
        <dbReference type="ARBA" id="ARBA00053871"/>
    </source>
</evidence>
<feature type="transmembrane region" description="Helical" evidence="12">
    <location>
        <begin position="277"/>
        <end position="294"/>
    </location>
</feature>
<dbReference type="Pfam" id="PF04526">
    <property type="entry name" value="DUF568"/>
    <property type="match status" value="1"/>
</dbReference>
<dbReference type="FunFam" id="1.20.120.1770:FF:000007">
    <property type="entry name" value="Cytochrome b561 and DOMON domain-containing protein"/>
    <property type="match status" value="1"/>
</dbReference>
<evidence type="ECO:0000256" key="2">
    <source>
        <dbReference type="ARBA" id="ARBA00022448"/>
    </source>
</evidence>
<dbReference type="Pfam" id="PF03188">
    <property type="entry name" value="Cytochrom_B561"/>
    <property type="match status" value="1"/>
</dbReference>
<keyword evidence="3 12" id="KW-0812">Transmembrane</keyword>
<dbReference type="InterPro" id="IPR045265">
    <property type="entry name" value="AIR12_DOMON"/>
</dbReference>
<accession>A0A2I0ADI7</accession>
<keyword evidence="5 13" id="KW-0732">Signal</keyword>
<evidence type="ECO:0000259" key="14">
    <source>
        <dbReference type="PROSITE" id="PS50836"/>
    </source>
</evidence>
<protein>
    <recommendedName>
        <fullName evidence="10">Cytochrome b561 and DOMON domain-containing protein</fullName>
    </recommendedName>
</protein>
<dbReference type="InterPro" id="IPR017214">
    <property type="entry name" value="UCP037471"/>
</dbReference>
<dbReference type="PROSITE" id="PS50939">
    <property type="entry name" value="CYTOCHROME_B561"/>
    <property type="match status" value="1"/>
</dbReference>
<evidence type="ECO:0000256" key="12">
    <source>
        <dbReference type="SAM" id="Phobius"/>
    </source>
</evidence>
<dbReference type="EMBL" id="KZ451993">
    <property type="protein sequence ID" value="PKA53610.1"/>
    <property type="molecule type" value="Genomic_DNA"/>
</dbReference>
<feature type="binding site" description="axial binding residue" evidence="11">
    <location>
        <position position="241"/>
    </location>
    <ligand>
        <name>heme b</name>
        <dbReference type="ChEBI" id="CHEBI:60344"/>
        <label>1</label>
    </ligand>
    <ligandPart>
        <name>Fe</name>
        <dbReference type="ChEBI" id="CHEBI:18248"/>
    </ligandPart>
</feature>
<evidence type="ECO:0000313" key="16">
    <source>
        <dbReference type="EMBL" id="PKA53610.1"/>
    </source>
</evidence>
<feature type="transmembrane region" description="Helical" evidence="12">
    <location>
        <begin position="236"/>
        <end position="257"/>
    </location>
</feature>
<comment type="cofactor">
    <cofactor evidence="10">
        <name>heme b</name>
        <dbReference type="ChEBI" id="CHEBI:60344"/>
    </cofactor>
    <text evidence="10">Binds 2 heme b groups non-covalently.</text>
</comment>
<dbReference type="CDD" id="cd09629">
    <property type="entry name" value="DOMON_CIL1_like"/>
    <property type="match status" value="1"/>
</dbReference>
<keyword evidence="11" id="KW-0408">Iron</keyword>
<feature type="binding site" description="axial binding residue" evidence="11">
    <location>
        <position position="274"/>
    </location>
    <ligand>
        <name>heme b</name>
        <dbReference type="ChEBI" id="CHEBI:60344"/>
        <label>1</label>
    </ligand>
    <ligandPart>
        <name>Fe</name>
        <dbReference type="ChEBI" id="CHEBI:18248"/>
    </ligandPart>
</feature>
<sequence>MATPLTPFLLISLTLALFRPSFSQKSCSGETFSQNRVYTVCNSLPQLSANLHWTYHPANSTVDVAYRAPQSADGWVAWALNPTTSGMRGAQAIFAFFDSNNAMTTITCPLPNTQPTIRNTSLSYNVYSMASEFSNNVMTIYATIELPNNKTQVNQVWQASNQFSNGLPYGHLQAGPNILSEGLLDLLSGELSSTGNSRIHLKNRHGVLNAVSWGILLPIGAIIARYLRMFKSADPAWFYLHVGCQCSAYIVGVAGWGIGIKLGNDSKGITYNSHRNIGIALFILGTLQVFALFLRPNKDHKYRLYWNIYHHLTGYTVIVLSVVNIFKGFDILEPGDKWKHAYIAIISTLAGIAAILEAVTWGIVLKRRRSVEKFQNGANGATSSYGYGGGANQGA</sequence>
<dbReference type="GO" id="GO:0046872">
    <property type="term" value="F:metal ion binding"/>
    <property type="evidence" value="ECO:0007669"/>
    <property type="project" value="UniProtKB-KW"/>
</dbReference>
<comment type="subcellular location">
    <subcellularLocation>
        <location evidence="1">Membrane</location>
        <topology evidence="1">Multi-pass membrane protein</topology>
    </subcellularLocation>
</comment>
<gene>
    <name evidence="16" type="primary">AIR12</name>
    <name evidence="16" type="ORF">AXF42_Ash009106</name>
</gene>
<evidence type="ECO:0000256" key="13">
    <source>
        <dbReference type="SAM" id="SignalP"/>
    </source>
</evidence>
<feature type="transmembrane region" description="Helical" evidence="12">
    <location>
        <begin position="341"/>
        <end position="365"/>
    </location>
</feature>
<evidence type="ECO:0000256" key="10">
    <source>
        <dbReference type="PIRNR" id="PIRNR037471"/>
    </source>
</evidence>
<dbReference type="SMART" id="SM00665">
    <property type="entry name" value="B561"/>
    <property type="match status" value="1"/>
</dbReference>
<evidence type="ECO:0000256" key="1">
    <source>
        <dbReference type="ARBA" id="ARBA00004141"/>
    </source>
</evidence>
<comment type="function">
    <text evidence="9">May act as a catecholamine-responsive trans-membrane electron transporter.</text>
</comment>
<organism evidence="16 17">
    <name type="scientific">Apostasia shenzhenica</name>
    <dbReference type="NCBI Taxonomy" id="1088818"/>
    <lineage>
        <taxon>Eukaryota</taxon>
        <taxon>Viridiplantae</taxon>
        <taxon>Streptophyta</taxon>
        <taxon>Embryophyta</taxon>
        <taxon>Tracheophyta</taxon>
        <taxon>Spermatophyta</taxon>
        <taxon>Magnoliopsida</taxon>
        <taxon>Liliopsida</taxon>
        <taxon>Asparagales</taxon>
        <taxon>Orchidaceae</taxon>
        <taxon>Apostasioideae</taxon>
        <taxon>Apostasia</taxon>
    </lineage>
</organism>
<keyword evidence="4 11" id="KW-0479">Metal-binding</keyword>
<feature type="chain" id="PRO_5014163807" description="Cytochrome b561 and DOMON domain-containing protein" evidence="13">
    <location>
        <begin position="24"/>
        <end position="395"/>
    </location>
</feature>
<feature type="binding site" description="axial binding residue" evidence="11">
    <location>
        <position position="310"/>
    </location>
    <ligand>
        <name>heme b</name>
        <dbReference type="ChEBI" id="CHEBI:60344"/>
        <label>1</label>
    </ligand>
    <ligandPart>
        <name>Fe</name>
        <dbReference type="ChEBI" id="CHEBI:18248"/>
    </ligandPart>
</feature>